<keyword evidence="7" id="KW-0558">Oxidation</keyword>
<dbReference type="GO" id="GO:0046872">
    <property type="term" value="F:metal ion binding"/>
    <property type="evidence" value="ECO:0007669"/>
    <property type="project" value="UniProtKB-KW"/>
</dbReference>
<keyword evidence="4" id="KW-0630">Potassium</keyword>
<protein>
    <submittedName>
        <fullName evidence="12">Aldehyde dehydrogenase</fullName>
    </submittedName>
</protein>
<dbReference type="Proteomes" id="UP000220353">
    <property type="component" value="Unassembled WGS sequence"/>
</dbReference>
<dbReference type="PROSITE" id="PS00687">
    <property type="entry name" value="ALDEHYDE_DEHYDR_GLU"/>
    <property type="match status" value="1"/>
</dbReference>
<evidence type="ECO:0000256" key="4">
    <source>
        <dbReference type="ARBA" id="ARBA00022958"/>
    </source>
</evidence>
<keyword evidence="3" id="KW-0521">NADP</keyword>
<dbReference type="InterPro" id="IPR016163">
    <property type="entry name" value="Ald_DH_C"/>
</dbReference>
<evidence type="ECO:0000256" key="3">
    <source>
        <dbReference type="ARBA" id="ARBA00022857"/>
    </source>
</evidence>
<gene>
    <name evidence="12" type="ORF">CO661_30320</name>
</gene>
<dbReference type="InterPro" id="IPR016161">
    <property type="entry name" value="Ald_DH/histidinol_DH"/>
</dbReference>
<dbReference type="InterPro" id="IPR016162">
    <property type="entry name" value="Ald_DH_N"/>
</dbReference>
<keyword evidence="6" id="KW-0520">NAD</keyword>
<comment type="pathway">
    <text evidence="8">Amine and polyamine biosynthesis; betaine biosynthesis via choline pathway; betaine from betaine aldehyde: step 1/1.</text>
</comment>
<evidence type="ECO:0000313" key="12">
    <source>
        <dbReference type="EMBL" id="PDT44237.1"/>
    </source>
</evidence>
<feature type="domain" description="Aldehyde dehydrogenase" evidence="11">
    <location>
        <begin position="15"/>
        <end position="481"/>
    </location>
</feature>
<comment type="similarity">
    <text evidence="1 10">Belongs to the aldehyde dehydrogenase family.</text>
</comment>
<dbReference type="CDD" id="cd07110">
    <property type="entry name" value="ALDH_F10_BADH"/>
    <property type="match status" value="1"/>
</dbReference>
<feature type="active site" evidence="9">
    <location>
        <position position="256"/>
    </location>
</feature>
<dbReference type="Pfam" id="PF00171">
    <property type="entry name" value="Aldedh"/>
    <property type="match status" value="1"/>
</dbReference>
<evidence type="ECO:0000256" key="7">
    <source>
        <dbReference type="ARBA" id="ARBA00023097"/>
    </source>
</evidence>
<dbReference type="InterPro" id="IPR015590">
    <property type="entry name" value="Aldehyde_DH_dom"/>
</dbReference>
<dbReference type="PROSITE" id="PS00070">
    <property type="entry name" value="ALDEHYDE_DEHYDR_CYS"/>
    <property type="match status" value="1"/>
</dbReference>
<dbReference type="FunFam" id="3.40.309.10:FF:000012">
    <property type="entry name" value="Betaine aldehyde dehydrogenase"/>
    <property type="match status" value="1"/>
</dbReference>
<evidence type="ECO:0000256" key="5">
    <source>
        <dbReference type="ARBA" id="ARBA00023002"/>
    </source>
</evidence>
<dbReference type="SUPFAM" id="SSF53720">
    <property type="entry name" value="ALDH-like"/>
    <property type="match status" value="1"/>
</dbReference>
<dbReference type="PANTHER" id="PTHR43860">
    <property type="entry name" value="BETAINE ALDEHYDE DEHYDROGENASE"/>
    <property type="match status" value="1"/>
</dbReference>
<name>A0A2A6LPL1_RHIFR</name>
<sequence length="495" mass="53570">MERTMRSELYIDGKWTAAANGRTFDVVNPATEEVIHRIAAATAEDVDAAVKAARRAFDKDGWPKLSGAQRAKYLRAIADGIRARQSEIARLEVIDNGKPFPEADWDVADAAGCFDFYAGLAEQLDNNPEEPIALADARFTSKAVKEPIGVAGAIIPWNYPLLMAAWKVAPALAAGCTIVLKPAEVTSLTALELAAIADDVGLPPGVLNIVTGSGSVAGQAIIDHRQVDKLAFTGSGPVGSKIMAAAARDIKRVSLELGGKSPFVVFEDADIDEAVEWIMFGIFWNQGQVCSATSRILVQEGIYDRLLARLIEETKKIRIGDGLEDGVLLGPLVSKRQHEQVVAAIEAARAAGATIACGGKRPEGFDTGYYLEPTILTEVPLESDAWREEIFGPVVCIRPFSTEEEAIELANDSRFGLAAAVMSKDDVRAERVASAFRAGIVWINCSQPTFTEAPWGGYKESGIGRELGRWGLENYLETKQITRFATGEKWGWYIK</sequence>
<evidence type="ECO:0000259" key="11">
    <source>
        <dbReference type="Pfam" id="PF00171"/>
    </source>
</evidence>
<evidence type="ECO:0000313" key="13">
    <source>
        <dbReference type="Proteomes" id="UP000220353"/>
    </source>
</evidence>
<dbReference type="PANTHER" id="PTHR43860:SF2">
    <property type="entry name" value="BETAINE ALDEHYDE DEHYDROGENASE-RELATED"/>
    <property type="match status" value="1"/>
</dbReference>
<reference evidence="12 13" key="1">
    <citation type="submission" date="2017-09" db="EMBL/GenBank/DDBJ databases">
        <title>Comparative genomics of rhizobia isolated from Phaseolus vulgaris in China.</title>
        <authorList>
            <person name="Tong W."/>
        </authorList>
    </citation>
    <scope>NUCLEOTIDE SEQUENCE [LARGE SCALE GENOMIC DNA]</scope>
    <source>
        <strain evidence="12 13">PCH1</strain>
    </source>
</reference>
<proteinExistence type="inferred from homology"/>
<evidence type="ECO:0000256" key="1">
    <source>
        <dbReference type="ARBA" id="ARBA00009986"/>
    </source>
</evidence>
<dbReference type="Gene3D" id="3.40.605.10">
    <property type="entry name" value="Aldehyde Dehydrogenase, Chain A, domain 1"/>
    <property type="match status" value="1"/>
</dbReference>
<evidence type="ECO:0000256" key="10">
    <source>
        <dbReference type="RuleBase" id="RU003345"/>
    </source>
</evidence>
<evidence type="ECO:0000256" key="2">
    <source>
        <dbReference type="ARBA" id="ARBA00022723"/>
    </source>
</evidence>
<accession>A0A2A6LPL1</accession>
<dbReference type="Gene3D" id="3.40.309.10">
    <property type="entry name" value="Aldehyde Dehydrogenase, Chain A, domain 2"/>
    <property type="match status" value="1"/>
</dbReference>
<dbReference type="InterPro" id="IPR029510">
    <property type="entry name" value="Ald_DH_CS_GLU"/>
</dbReference>
<keyword evidence="5 10" id="KW-0560">Oxidoreductase</keyword>
<evidence type="ECO:0000256" key="8">
    <source>
        <dbReference type="ARBA" id="ARBA00037921"/>
    </source>
</evidence>
<dbReference type="GO" id="GO:0016620">
    <property type="term" value="F:oxidoreductase activity, acting on the aldehyde or oxo group of donors, NAD or NADP as acceptor"/>
    <property type="evidence" value="ECO:0007669"/>
    <property type="project" value="InterPro"/>
</dbReference>
<evidence type="ECO:0000256" key="6">
    <source>
        <dbReference type="ARBA" id="ARBA00023027"/>
    </source>
</evidence>
<comment type="caution">
    <text evidence="12">The sequence shown here is derived from an EMBL/GenBank/DDBJ whole genome shotgun (WGS) entry which is preliminary data.</text>
</comment>
<organism evidence="12 13">
    <name type="scientific">Rhizobium fredii</name>
    <name type="common">Sinorhizobium fredii</name>
    <dbReference type="NCBI Taxonomy" id="380"/>
    <lineage>
        <taxon>Bacteria</taxon>
        <taxon>Pseudomonadati</taxon>
        <taxon>Pseudomonadota</taxon>
        <taxon>Alphaproteobacteria</taxon>
        <taxon>Hyphomicrobiales</taxon>
        <taxon>Rhizobiaceae</taxon>
        <taxon>Sinorhizobium/Ensifer group</taxon>
        <taxon>Sinorhizobium</taxon>
    </lineage>
</organism>
<dbReference type="FunFam" id="3.40.605.10:FF:000007">
    <property type="entry name" value="NAD/NADP-dependent betaine aldehyde dehydrogenase"/>
    <property type="match status" value="1"/>
</dbReference>
<keyword evidence="2" id="KW-0479">Metal-binding</keyword>
<evidence type="ECO:0000256" key="9">
    <source>
        <dbReference type="PROSITE-ProRule" id="PRU10007"/>
    </source>
</evidence>
<dbReference type="EMBL" id="NWTC01000037">
    <property type="protein sequence ID" value="PDT44237.1"/>
    <property type="molecule type" value="Genomic_DNA"/>
</dbReference>
<dbReference type="AlphaFoldDB" id="A0A2A6LPL1"/>
<dbReference type="InterPro" id="IPR016160">
    <property type="entry name" value="Ald_DH_CS_CYS"/>
</dbReference>